<organism evidence="3 4">
    <name type="scientific">Catenisphaera adipataccumulans</name>
    <dbReference type="NCBI Taxonomy" id="700500"/>
    <lineage>
        <taxon>Bacteria</taxon>
        <taxon>Bacillati</taxon>
        <taxon>Bacillota</taxon>
        <taxon>Erysipelotrichia</taxon>
        <taxon>Erysipelotrichales</taxon>
        <taxon>Erysipelotrichaceae</taxon>
        <taxon>Catenisphaera</taxon>
    </lineage>
</organism>
<keyword evidence="1" id="KW-0472">Membrane</keyword>
<name>A0A7W8CVV1_9FIRM</name>
<protein>
    <submittedName>
        <fullName evidence="3">Esterase/lipase</fullName>
    </submittedName>
</protein>
<dbReference type="PANTHER" id="PTHR43798:SF33">
    <property type="entry name" value="HYDROLASE, PUTATIVE (AFU_ORTHOLOGUE AFUA_2G14860)-RELATED"/>
    <property type="match status" value="1"/>
</dbReference>
<evidence type="ECO:0000259" key="2">
    <source>
        <dbReference type="Pfam" id="PF12697"/>
    </source>
</evidence>
<dbReference type="AlphaFoldDB" id="A0A7W8CVV1"/>
<reference evidence="3 4" key="1">
    <citation type="submission" date="2020-08" db="EMBL/GenBank/DDBJ databases">
        <title>Genomic Encyclopedia of Type Strains, Phase IV (KMG-IV): sequencing the most valuable type-strain genomes for metagenomic binning, comparative biology and taxonomic classification.</title>
        <authorList>
            <person name="Goeker M."/>
        </authorList>
    </citation>
    <scope>NUCLEOTIDE SEQUENCE [LARGE SCALE GENOMIC DNA]</scope>
    <source>
        <strain evidence="3 4">DSM 25799</strain>
    </source>
</reference>
<dbReference type="Proteomes" id="UP000539953">
    <property type="component" value="Unassembled WGS sequence"/>
</dbReference>
<feature type="domain" description="AB hydrolase-1" evidence="2">
    <location>
        <begin position="12"/>
        <end position="205"/>
    </location>
</feature>
<sequence length="227" mass="26104">MFFFRSKPKPVIVTIHGFGKRLHHEFDPLADYFRQRKYEVIQFDIYDVDNAQDADPDVWIKRCTQQMKKVCAQHDNVVLIGFSMGGVIASYLATIFPVKRLILAAPAFQYLDTRKIVEYGVKAVNKWRKSEPETPEKPSPEQTNAFTSIVSQYKDSIENVYCPVLMIHGTDDEVIPPASSRNAYKKIPGKKLLLFIEGGHHRMLYDHTLQDEIFPILELMTEGKLIA</sequence>
<evidence type="ECO:0000313" key="3">
    <source>
        <dbReference type="EMBL" id="MBB5182266.1"/>
    </source>
</evidence>
<dbReference type="RefSeq" id="WP_183326770.1">
    <property type="nucleotide sequence ID" value="NZ_JACHHK010000001.1"/>
</dbReference>
<accession>A0A7W8CVV1</accession>
<keyword evidence="4" id="KW-1185">Reference proteome</keyword>
<gene>
    <name evidence="3" type="ORF">HNQ47_000269</name>
</gene>
<dbReference type="SUPFAM" id="SSF53474">
    <property type="entry name" value="alpha/beta-Hydrolases"/>
    <property type="match status" value="1"/>
</dbReference>
<dbReference type="Gene3D" id="3.40.50.1820">
    <property type="entry name" value="alpha/beta hydrolase"/>
    <property type="match status" value="1"/>
</dbReference>
<feature type="transmembrane region" description="Helical" evidence="1">
    <location>
        <begin position="77"/>
        <end position="98"/>
    </location>
</feature>
<dbReference type="Pfam" id="PF12697">
    <property type="entry name" value="Abhydrolase_6"/>
    <property type="match status" value="1"/>
</dbReference>
<keyword evidence="1" id="KW-1133">Transmembrane helix</keyword>
<keyword evidence="1" id="KW-0812">Transmembrane</keyword>
<dbReference type="GO" id="GO:0016020">
    <property type="term" value="C:membrane"/>
    <property type="evidence" value="ECO:0007669"/>
    <property type="project" value="TreeGrafter"/>
</dbReference>
<evidence type="ECO:0000256" key="1">
    <source>
        <dbReference type="SAM" id="Phobius"/>
    </source>
</evidence>
<dbReference type="InterPro" id="IPR000073">
    <property type="entry name" value="AB_hydrolase_1"/>
</dbReference>
<comment type="caution">
    <text evidence="3">The sequence shown here is derived from an EMBL/GenBank/DDBJ whole genome shotgun (WGS) entry which is preliminary data.</text>
</comment>
<dbReference type="InterPro" id="IPR050266">
    <property type="entry name" value="AB_hydrolase_sf"/>
</dbReference>
<proteinExistence type="predicted"/>
<evidence type="ECO:0000313" key="4">
    <source>
        <dbReference type="Proteomes" id="UP000539953"/>
    </source>
</evidence>
<dbReference type="EMBL" id="JACHHK010000001">
    <property type="protein sequence ID" value="MBB5182266.1"/>
    <property type="molecule type" value="Genomic_DNA"/>
</dbReference>
<dbReference type="PANTHER" id="PTHR43798">
    <property type="entry name" value="MONOACYLGLYCEROL LIPASE"/>
    <property type="match status" value="1"/>
</dbReference>
<dbReference type="InterPro" id="IPR029058">
    <property type="entry name" value="AB_hydrolase_fold"/>
</dbReference>